<dbReference type="GO" id="GO:0016791">
    <property type="term" value="F:phosphatase activity"/>
    <property type="evidence" value="ECO:0007669"/>
    <property type="project" value="TreeGrafter"/>
</dbReference>
<dbReference type="SFLD" id="SFLDG01129">
    <property type="entry name" value="C1.5:_HAD__Beta-PGM__Phosphata"/>
    <property type="match status" value="1"/>
</dbReference>
<organism evidence="3">
    <name type="scientific">Thelazia callipaeda</name>
    <name type="common">Oriental eyeworm</name>
    <name type="synonym">Parasitic nematode</name>
    <dbReference type="NCBI Taxonomy" id="103827"/>
    <lineage>
        <taxon>Eukaryota</taxon>
        <taxon>Metazoa</taxon>
        <taxon>Ecdysozoa</taxon>
        <taxon>Nematoda</taxon>
        <taxon>Chromadorea</taxon>
        <taxon>Rhabditida</taxon>
        <taxon>Spirurina</taxon>
        <taxon>Spiruromorpha</taxon>
        <taxon>Thelazioidea</taxon>
        <taxon>Thelaziidae</taxon>
        <taxon>Thelazia</taxon>
    </lineage>
</organism>
<dbReference type="SFLD" id="SFLDS00003">
    <property type="entry name" value="Haloacid_Dehalogenase"/>
    <property type="match status" value="1"/>
</dbReference>
<dbReference type="AlphaFoldDB" id="A0A0N5DAB0"/>
<dbReference type="NCBIfam" id="TIGR01509">
    <property type="entry name" value="HAD-SF-IA-v3"/>
    <property type="match status" value="1"/>
</dbReference>
<dbReference type="InterPro" id="IPR006439">
    <property type="entry name" value="HAD-SF_hydro_IA"/>
</dbReference>
<keyword evidence="2" id="KW-1185">Reference proteome</keyword>
<evidence type="ECO:0000313" key="1">
    <source>
        <dbReference type="EMBL" id="VDN07764.1"/>
    </source>
</evidence>
<dbReference type="EMBL" id="UYYF01004972">
    <property type="protein sequence ID" value="VDN07764.1"/>
    <property type="molecule type" value="Genomic_DNA"/>
</dbReference>
<dbReference type="FunFam" id="3.40.50.1000:FF:000055">
    <property type="entry name" value="Haloacid dehalogenase-like hydrolase family protein"/>
    <property type="match status" value="1"/>
</dbReference>
<dbReference type="Pfam" id="PF00702">
    <property type="entry name" value="Hydrolase"/>
    <property type="match status" value="1"/>
</dbReference>
<gene>
    <name evidence="1" type="ORF">TCLT_LOCUS10088</name>
</gene>
<reference evidence="1 2" key="2">
    <citation type="submission" date="2018-11" db="EMBL/GenBank/DDBJ databases">
        <authorList>
            <consortium name="Pathogen Informatics"/>
        </authorList>
    </citation>
    <scope>NUCLEOTIDE SEQUENCE [LARGE SCALE GENOMIC DNA]</scope>
</reference>
<dbReference type="PANTHER" id="PTHR18901">
    <property type="entry name" value="2-DEOXYGLUCOSE-6-PHOSPHATE PHOSPHATASE 2"/>
    <property type="match status" value="1"/>
</dbReference>
<name>A0A0N5DAB0_THECL</name>
<dbReference type="InterPro" id="IPR023198">
    <property type="entry name" value="PGP-like_dom2"/>
</dbReference>
<protein>
    <submittedName>
        <fullName evidence="3">HAD hydrolase, family IA, variant 3</fullName>
    </submittedName>
</protein>
<dbReference type="InterPro" id="IPR036412">
    <property type="entry name" value="HAD-like_sf"/>
</dbReference>
<sequence length="236" mass="26149">MGSKDVLRKITHVIFDVDGLLVDSEGIYTTVNEKLLQSYDRKFTMDMKNHMMGMRKADAVKWLLSTVGLMDKVSVEEYDKSYDHLLAAALPNCELMPGALRLVRHLNAHNVPIALCTGSNSVEFNAKMINHKELLELFPLRVLIGDDMSIKRSKPAPDGFLAAMNLFAKRPAETANVLVFEDSVNGVRAAVAAGMNVIMVPDLTNTKPPEDCIDKIAYVLKSLEDFIPESVGLPPY</sequence>
<dbReference type="STRING" id="103827.A0A0N5DAB0"/>
<evidence type="ECO:0000313" key="3">
    <source>
        <dbReference type="WBParaSite" id="TCLT_0001009901-mRNA-1"/>
    </source>
</evidence>
<proteinExistence type="predicted"/>
<dbReference type="WBParaSite" id="TCLT_0001009901-mRNA-1">
    <property type="protein sequence ID" value="TCLT_0001009901-mRNA-1"/>
    <property type="gene ID" value="TCLT_0001009901"/>
</dbReference>
<dbReference type="PANTHER" id="PTHR18901:SF38">
    <property type="entry name" value="PSEUDOURIDINE-5'-PHOSPHATASE"/>
    <property type="match status" value="1"/>
</dbReference>
<accession>A0A0N5DAB0</accession>
<dbReference type="Proteomes" id="UP000276776">
    <property type="component" value="Unassembled WGS sequence"/>
</dbReference>
<dbReference type="OMA" id="RIMGQQT"/>
<dbReference type="InterPro" id="IPR023214">
    <property type="entry name" value="HAD_sf"/>
</dbReference>
<dbReference type="Gene3D" id="1.10.150.240">
    <property type="entry name" value="Putative phosphatase, domain 2"/>
    <property type="match status" value="1"/>
</dbReference>
<dbReference type="Gene3D" id="3.40.50.1000">
    <property type="entry name" value="HAD superfamily/HAD-like"/>
    <property type="match status" value="1"/>
</dbReference>
<reference evidence="3" key="1">
    <citation type="submission" date="2017-02" db="UniProtKB">
        <authorList>
            <consortium name="WormBaseParasite"/>
        </authorList>
    </citation>
    <scope>IDENTIFICATION</scope>
</reference>
<dbReference type="OrthoDB" id="40579at2759"/>
<evidence type="ECO:0000313" key="2">
    <source>
        <dbReference type="Proteomes" id="UP000276776"/>
    </source>
</evidence>
<dbReference type="SUPFAM" id="SSF56784">
    <property type="entry name" value="HAD-like"/>
    <property type="match status" value="1"/>
</dbReference>